<sequence>MFSPNQNTTSGPAMSTRSRRRQRPVSADNSLTQQPKAKRQRRPLTESNLVNPDPHNAQPEMLEVKQDKVARLPSVPDGIENAQAPTTRPLRREVAVRSKKPKQSERTIKSDGSVELTRTPAYTVSKLQALPDRVRAEPAARQHGALYASNGYGLCLTHTHALVWSYASTTPSPETFVFTLPYPSKHSSDPLPLGSLVPSGTSKDEPGLVIVMPLSGKISFWEHISAAATLDFLQQQRNGVEDTISGMFGGEHVVQITRADSAGFILSLSSGRLAHLSVRDGQGKPAISVQFLRATAGQNSGVWGGVFGSIRTALKSAVQRGDVAAVRVQPSNRAGPKTVMAATKTGRLHSWRVQRGGHHEIIASIDAREQILQNLQSILPPINHNVELEVLDFTYVPRGIEEKYTVASRLSEALNEDNDSVQHLLLLVSLSNKRQSRYALVEVVLRDDEFDVGMVRTVSAYTTPVNPSATEGPRLYLPRPGLVAFIIFDRAVVVASITAPPETPDSQLQEENHVISATFEDVIDLRDQASLEIVGSGLEELSGPGQEPEGLRSHRLKIKNPSALLMIRGVGIVRVALSDIDKFATEKPPEVTAKNKLEQAVFFGLKDENPLIFEGRRELPFSDAEIGEAALQLSQDIMASNNPVLPTLPASVEVNTRQRSIYLDRLISHLNAQNVTLDRRTKWQLLANAEKMNMAREIWKLHETFLGERPGNDKKTVVSEVIECIAEEEKKNLDRSIGQLDRARTWFTYDTGRLEIFVPWTYQMIKHYHKEHLADDPAMTRFLFEGVLVSYEALHGALEYRKRNLKFYGLGSEKLQHGVLAHPSDYVDIAEFWTSTSFICNNLFRLVQLCQMWLDAHYPPQTSHVTPDTDLIESIRNMMPSLTDQLILTLTEFVSWSEANGTNVDNISFSEKCKDVLADSTDLILKLKDYGLWDDALQIAEKYTSDRALAELIVAQIKELRSQAKARGVDSRTAADIKGKLDEKKRLFTQYMDRYGASFAFESYRLLLAFGGIQMVLEFAASDKKGYATMFLRNDDSLGKISWINDIEREHDLDSAAKTLIDVGQAEEQVWNKKIELSLGKLTLLAEGAGADADVDLAEDRSKAAKCDNQLARVEKDLEIVHIQDQIYHIILPAFQDAVDDVAAAELAMQTFAPKIPKKHKVLSDDLQDAFHQLVTHKALKPLTLINLLTLIKLDEAGAAECDPFFQALRVADLGLQGKQRQDARRLIWRRCYIRDDWSKVNYTENMTDRNVVDILGRTQAYCTMFACIQLRKFPWPIWLTDIRLANAFQSDIKQHDKETPYILTPAEAMGVYTDTDVKVFGWEDDNPTLHERRADAMRWEDATLKKFDDKNQLARWASAAYEVADRELRIELDVATANGANGSTLVNVNGQVNGHVVKSIEGSEEDDVIE</sequence>
<dbReference type="GO" id="GO:0016973">
    <property type="term" value="P:poly(A)+ mRNA export from nucleus"/>
    <property type="evidence" value="ECO:0007669"/>
    <property type="project" value="TreeGrafter"/>
</dbReference>
<evidence type="ECO:0000256" key="1">
    <source>
        <dbReference type="ARBA" id="ARBA00004259"/>
    </source>
</evidence>
<accession>A0A423VXA0</accession>
<organism evidence="11 12">
    <name type="scientific">Cytospora schulzeri</name>
    <dbReference type="NCBI Taxonomy" id="448051"/>
    <lineage>
        <taxon>Eukaryota</taxon>
        <taxon>Fungi</taxon>
        <taxon>Dikarya</taxon>
        <taxon>Ascomycota</taxon>
        <taxon>Pezizomycotina</taxon>
        <taxon>Sordariomycetes</taxon>
        <taxon>Sordariomycetidae</taxon>
        <taxon>Diaporthales</taxon>
        <taxon>Cytosporaceae</taxon>
        <taxon>Cytospora</taxon>
    </lineage>
</organism>
<keyword evidence="7" id="KW-0539">Nucleus</keyword>
<dbReference type="EMBL" id="LKEA01000035">
    <property type="protein sequence ID" value="ROV95703.1"/>
    <property type="molecule type" value="Genomic_DNA"/>
</dbReference>
<comment type="subcellular location">
    <subcellularLocation>
        <location evidence="1">Nucleus envelope</location>
    </subcellularLocation>
</comment>
<keyword evidence="4" id="KW-0509">mRNA transport</keyword>
<evidence type="ECO:0000256" key="4">
    <source>
        <dbReference type="ARBA" id="ARBA00022816"/>
    </source>
</evidence>
<evidence type="ECO:0000313" key="12">
    <source>
        <dbReference type="Proteomes" id="UP000283895"/>
    </source>
</evidence>
<dbReference type="InterPro" id="IPR014908">
    <property type="entry name" value="Nucleoporin_Nup133/Nup155_N"/>
</dbReference>
<evidence type="ECO:0000256" key="7">
    <source>
        <dbReference type="ARBA" id="ARBA00023242"/>
    </source>
</evidence>
<evidence type="ECO:0000256" key="6">
    <source>
        <dbReference type="ARBA" id="ARBA00023010"/>
    </source>
</evidence>
<feature type="compositionally biased region" description="Polar residues" evidence="8">
    <location>
        <begin position="1"/>
        <end position="16"/>
    </location>
</feature>
<dbReference type="InterPro" id="IPR037624">
    <property type="entry name" value="Nup133-like"/>
</dbReference>
<dbReference type="InterPro" id="IPR015943">
    <property type="entry name" value="WD40/YVTN_repeat-like_dom_sf"/>
</dbReference>
<comment type="similarity">
    <text evidence="2">Belongs to the nucleoporin Nup133 family.</text>
</comment>
<proteinExistence type="inferred from homology"/>
<dbReference type="PANTHER" id="PTHR13405:SF11">
    <property type="entry name" value="NUCLEAR PORE COMPLEX PROTEIN NUP133"/>
    <property type="match status" value="1"/>
</dbReference>
<comment type="caution">
    <text evidence="11">The sequence shown here is derived from an EMBL/GenBank/DDBJ whole genome shotgun (WGS) entry which is preliminary data.</text>
</comment>
<evidence type="ECO:0000256" key="2">
    <source>
        <dbReference type="ARBA" id="ARBA00005569"/>
    </source>
</evidence>
<dbReference type="OrthoDB" id="103454at2759"/>
<dbReference type="Proteomes" id="UP000283895">
    <property type="component" value="Unassembled WGS sequence"/>
</dbReference>
<feature type="domain" description="Nucleoporin Nup133/Nup155-like N-terminal" evidence="10">
    <location>
        <begin position="117"/>
        <end position="574"/>
    </location>
</feature>
<evidence type="ECO:0000256" key="3">
    <source>
        <dbReference type="ARBA" id="ARBA00022448"/>
    </source>
</evidence>
<gene>
    <name evidence="11" type="ORF">VMCG_07583</name>
</gene>
<dbReference type="GO" id="GO:0006606">
    <property type="term" value="P:protein import into nucleus"/>
    <property type="evidence" value="ECO:0007669"/>
    <property type="project" value="TreeGrafter"/>
</dbReference>
<dbReference type="Gene3D" id="2.130.10.10">
    <property type="entry name" value="YVTN repeat-like/Quinoprotein amine dehydrogenase"/>
    <property type="match status" value="1"/>
</dbReference>
<dbReference type="GO" id="GO:0000972">
    <property type="term" value="P:transcription-dependent tethering of RNA polymerase II gene DNA at nuclear periphery"/>
    <property type="evidence" value="ECO:0007669"/>
    <property type="project" value="TreeGrafter"/>
</dbReference>
<dbReference type="Pfam" id="PF08801">
    <property type="entry name" value="Nucleoporin_N"/>
    <property type="match status" value="1"/>
</dbReference>
<dbReference type="Pfam" id="PF03177">
    <property type="entry name" value="Nucleoporin_C"/>
    <property type="match status" value="1"/>
</dbReference>
<dbReference type="GO" id="GO:0031080">
    <property type="term" value="C:nuclear pore outer ring"/>
    <property type="evidence" value="ECO:0007669"/>
    <property type="project" value="TreeGrafter"/>
</dbReference>
<keyword evidence="3" id="KW-0813">Transport</keyword>
<keyword evidence="12" id="KW-1185">Reference proteome</keyword>
<dbReference type="STRING" id="356882.A0A423VXA0"/>
<dbReference type="SUPFAM" id="SSF117289">
    <property type="entry name" value="Nucleoporin domain"/>
    <property type="match status" value="1"/>
</dbReference>
<evidence type="ECO:0000259" key="10">
    <source>
        <dbReference type="Pfam" id="PF08801"/>
    </source>
</evidence>
<dbReference type="PANTHER" id="PTHR13405">
    <property type="entry name" value="NUCLEAR PORE COMPLEX PROTEIN NUP133"/>
    <property type="match status" value="1"/>
</dbReference>
<evidence type="ECO:0000256" key="8">
    <source>
        <dbReference type="SAM" id="MobiDB-lite"/>
    </source>
</evidence>
<reference evidence="11 12" key="1">
    <citation type="submission" date="2015-09" db="EMBL/GenBank/DDBJ databases">
        <title>Host preference determinants of Valsa canker pathogens revealed by comparative genomics.</title>
        <authorList>
            <person name="Yin Z."/>
            <person name="Huang L."/>
        </authorList>
    </citation>
    <scope>NUCLEOTIDE SEQUENCE [LARGE SCALE GENOMIC DNA]</scope>
    <source>
        <strain evidence="11 12">03-1</strain>
    </source>
</reference>
<dbReference type="InterPro" id="IPR007187">
    <property type="entry name" value="Nucleoporin_Nup133/Nup155_C"/>
</dbReference>
<dbReference type="GO" id="GO:0017056">
    <property type="term" value="F:structural constituent of nuclear pore"/>
    <property type="evidence" value="ECO:0007669"/>
    <property type="project" value="InterPro"/>
</dbReference>
<feature type="domain" description="Nucleoporin Nup133/Nup155-like C-terminal" evidence="9">
    <location>
        <begin position="685"/>
        <end position="1358"/>
    </location>
</feature>
<evidence type="ECO:0008006" key="13">
    <source>
        <dbReference type="Google" id="ProtNLM"/>
    </source>
</evidence>
<feature type="region of interest" description="Disordered" evidence="8">
    <location>
        <begin position="1"/>
        <end position="65"/>
    </location>
</feature>
<dbReference type="Gene3D" id="1.20.58.1380">
    <property type="match status" value="1"/>
</dbReference>
<evidence type="ECO:0000259" key="9">
    <source>
        <dbReference type="Pfam" id="PF03177"/>
    </source>
</evidence>
<protein>
    <recommendedName>
        <fullName evidence="13">Nucleoporin Nup133/Nup155-like N-terminal domain-containing protein</fullName>
    </recommendedName>
</protein>
<name>A0A423VXA0_9PEZI</name>
<evidence type="ECO:0000313" key="11">
    <source>
        <dbReference type="EMBL" id="ROV95703.1"/>
    </source>
</evidence>
<keyword evidence="5" id="KW-0653">Protein transport</keyword>
<dbReference type="FunFam" id="2.130.10.10:FF:001057">
    <property type="entry name" value="Nuclear pore complex subunit Nup133, putative"/>
    <property type="match status" value="1"/>
</dbReference>
<keyword evidence="6" id="KW-0811">Translocation</keyword>
<evidence type="ECO:0000256" key="5">
    <source>
        <dbReference type="ARBA" id="ARBA00022927"/>
    </source>
</evidence>